<evidence type="ECO:0000313" key="1">
    <source>
        <dbReference type="EMBL" id="TGN12372.1"/>
    </source>
</evidence>
<proteinExistence type="predicted"/>
<dbReference type="Proteomes" id="UP000297649">
    <property type="component" value="Unassembled WGS sequence"/>
</dbReference>
<gene>
    <name evidence="1" type="ORF">EHR08_13400</name>
</gene>
<sequence length="612" mass="72340">MEKTFNTLDFDINNLDNYQDPTLKSLLDTYFNSLTLEVQDEHYTQFCYDKVIERINFLEDNKRYNENFNLYINECTSQTETLIRKYDHKRKVQYSLTPKRFISNIITQDPKKLLNPKHQINWIRAYIVRSIRSSIPLDLLKNELKKAISEEIYGSILPTLEEEYLALEYNVAPESNSFLGYLSILHENSFLIDFEKLFGRSASSVRALYQALCLIAENNGSKTILFESFKNLSLKTKTKIGHATIKKLLILMNDKGVITVVFTNKEKNEELKTELALRLKKKEITLDEYNFELKKGIKPEYLESIVLKDNSHLVTLKNKVTTPFFKSELLNIKSLGKRGNELFWLIQSNPNGMTMDQIYSLFPNLKNKTNSLRDKVNQLVFLRFLRKENNRFIADTHDFILKIEKAKELDVSKAEKRKEKPSNYIFEKHKADMMYRMGEHREEVIQMFSDENIKKVILENKKQLKLLGRYKNGLTEKEFLSKINKKTTDYIYIDMLFTLGIIDYNPGTEKHSLNRELFKIHTNNNNREVRIPHQNGFGHFLEKQVSDYERDRRMKEKYQESFLERRKFQEFEKMIKEGVPSRKSAEIVDARDEHLNEPGSFSMVQWLKENVG</sequence>
<name>A0A6H3NQY3_9LEPT</name>
<reference evidence="1" key="1">
    <citation type="journal article" date="2019" name="PLoS Negl. Trop. Dis.">
        <title>Revisiting the worldwide diversity of Leptospira species in the environment.</title>
        <authorList>
            <person name="Vincent A.T."/>
            <person name="Schiettekatte O."/>
            <person name="Bourhy P."/>
            <person name="Veyrier F.J."/>
            <person name="Picardeau M."/>
        </authorList>
    </citation>
    <scope>NUCLEOTIDE SEQUENCE [LARGE SCALE GENOMIC DNA]</scope>
    <source>
        <strain evidence="1">201601109</strain>
    </source>
</reference>
<keyword evidence="2" id="KW-1185">Reference proteome</keyword>
<evidence type="ECO:0000313" key="2">
    <source>
        <dbReference type="Proteomes" id="UP000297649"/>
    </source>
</evidence>
<protein>
    <submittedName>
        <fullName evidence="1">Uncharacterized protein</fullName>
    </submittedName>
</protein>
<comment type="caution">
    <text evidence="1">The sequence shown here is derived from an EMBL/GenBank/DDBJ whole genome shotgun (WGS) entry which is preliminary data.</text>
</comment>
<dbReference type="AlphaFoldDB" id="A0A6H3NQY3"/>
<dbReference type="EMBL" id="RQHU01000019">
    <property type="protein sequence ID" value="TGN12372.1"/>
    <property type="molecule type" value="Genomic_DNA"/>
</dbReference>
<organism evidence="1 2">
    <name type="scientific">Leptospira bandrabouensis</name>
    <dbReference type="NCBI Taxonomy" id="2484903"/>
    <lineage>
        <taxon>Bacteria</taxon>
        <taxon>Pseudomonadati</taxon>
        <taxon>Spirochaetota</taxon>
        <taxon>Spirochaetia</taxon>
        <taxon>Leptospirales</taxon>
        <taxon>Leptospiraceae</taxon>
        <taxon>Leptospira</taxon>
    </lineage>
</organism>
<dbReference type="OrthoDB" id="9806149at2"/>
<dbReference type="RefSeq" id="WP_135743237.1">
    <property type="nucleotide sequence ID" value="NZ_RQHT01000001.1"/>
</dbReference>
<accession>A0A6H3NQY3</accession>